<reference evidence="2" key="2">
    <citation type="journal article" date="2015" name="Fish Shellfish Immunol.">
        <title>Early steps in the European eel (Anguilla anguilla)-Vibrio vulnificus interaction in the gills: Role of the RtxA13 toxin.</title>
        <authorList>
            <person name="Callol A."/>
            <person name="Pajuelo D."/>
            <person name="Ebbesson L."/>
            <person name="Teles M."/>
            <person name="MacKenzie S."/>
            <person name="Amaro C."/>
        </authorList>
    </citation>
    <scope>NUCLEOTIDE SEQUENCE</scope>
</reference>
<dbReference type="AlphaFoldDB" id="A0A0E9W2M8"/>
<name>A0A0E9W2M8_ANGAN</name>
<evidence type="ECO:0000313" key="2">
    <source>
        <dbReference type="EMBL" id="JAH83795.1"/>
    </source>
</evidence>
<feature type="transmembrane region" description="Helical" evidence="1">
    <location>
        <begin position="20"/>
        <end position="43"/>
    </location>
</feature>
<keyword evidence="1" id="KW-1133">Transmembrane helix</keyword>
<sequence>MKFSMPWKTPRPVAEILPWIPPWLMGLPVTQAWALISLWAIVLA</sequence>
<organism evidence="2">
    <name type="scientific">Anguilla anguilla</name>
    <name type="common">European freshwater eel</name>
    <name type="synonym">Muraena anguilla</name>
    <dbReference type="NCBI Taxonomy" id="7936"/>
    <lineage>
        <taxon>Eukaryota</taxon>
        <taxon>Metazoa</taxon>
        <taxon>Chordata</taxon>
        <taxon>Craniata</taxon>
        <taxon>Vertebrata</taxon>
        <taxon>Euteleostomi</taxon>
        <taxon>Actinopterygii</taxon>
        <taxon>Neopterygii</taxon>
        <taxon>Teleostei</taxon>
        <taxon>Anguilliformes</taxon>
        <taxon>Anguillidae</taxon>
        <taxon>Anguilla</taxon>
    </lineage>
</organism>
<dbReference type="EMBL" id="GBXM01024782">
    <property type="protein sequence ID" value="JAH83795.1"/>
    <property type="molecule type" value="Transcribed_RNA"/>
</dbReference>
<protein>
    <submittedName>
        <fullName evidence="2">Uncharacterized protein</fullName>
    </submittedName>
</protein>
<keyword evidence="1" id="KW-0812">Transmembrane</keyword>
<keyword evidence="1" id="KW-0472">Membrane</keyword>
<evidence type="ECO:0000256" key="1">
    <source>
        <dbReference type="SAM" id="Phobius"/>
    </source>
</evidence>
<accession>A0A0E9W2M8</accession>
<reference evidence="2" key="1">
    <citation type="submission" date="2014-11" db="EMBL/GenBank/DDBJ databases">
        <authorList>
            <person name="Amaro Gonzalez C."/>
        </authorList>
    </citation>
    <scope>NUCLEOTIDE SEQUENCE</scope>
</reference>
<proteinExistence type="predicted"/>